<feature type="region of interest" description="Disordered" evidence="1">
    <location>
        <begin position="161"/>
        <end position="187"/>
    </location>
</feature>
<dbReference type="Proteomes" id="UP000002762">
    <property type="component" value="Unassembled WGS sequence"/>
</dbReference>
<organism evidence="2 3">
    <name type="scientific">Beauveria bassiana (strain ARSEF 2860)</name>
    <name type="common">White muscardine disease fungus</name>
    <name type="synonym">Tritirachium shiotae</name>
    <dbReference type="NCBI Taxonomy" id="655819"/>
    <lineage>
        <taxon>Eukaryota</taxon>
        <taxon>Fungi</taxon>
        <taxon>Dikarya</taxon>
        <taxon>Ascomycota</taxon>
        <taxon>Pezizomycotina</taxon>
        <taxon>Sordariomycetes</taxon>
        <taxon>Hypocreomycetidae</taxon>
        <taxon>Hypocreales</taxon>
        <taxon>Cordycipitaceae</taxon>
        <taxon>Beauveria</taxon>
    </lineage>
</organism>
<evidence type="ECO:0000256" key="1">
    <source>
        <dbReference type="SAM" id="MobiDB-lite"/>
    </source>
</evidence>
<evidence type="ECO:0000313" key="2">
    <source>
        <dbReference type="EMBL" id="EJP69753.1"/>
    </source>
</evidence>
<dbReference type="AlphaFoldDB" id="J5JZJ3"/>
<dbReference type="EMBL" id="JH725152">
    <property type="protein sequence ID" value="EJP69753.1"/>
    <property type="molecule type" value="Genomic_DNA"/>
</dbReference>
<dbReference type="OrthoDB" id="4861246at2759"/>
<proteinExistence type="predicted"/>
<sequence length="262" mass="29625">MVYRYTLPAQRSPYACQQREICLRSQTISNAIASSPGLKRASLYAHRSLNPKEASLDYKPRVEELDKENIKITTYPVSSTNIFDDNKDQYDPADPTTWGIKPLPPLPHGSYSRKALSITSSSDDDATMLRSPILPPYAEPPEDPNNLAQLIEDHLRIDDEQPSHTQHRTTSSFYHDPDSEPSRVQSPISNANVNTLSVTNLAKYGKTNDRLSNLRSETPSSDTGDLLLQWANSIYRKSSRRFSVAKQKLTQHTETERRSFFA</sequence>
<dbReference type="GeneID" id="19884730"/>
<evidence type="ECO:0000313" key="3">
    <source>
        <dbReference type="Proteomes" id="UP000002762"/>
    </source>
</evidence>
<accession>J5JZJ3</accession>
<gene>
    <name evidence="2" type="ORF">BBA_01718</name>
</gene>
<name>J5JZJ3_BEAB2</name>
<keyword evidence="3" id="KW-1185">Reference proteome</keyword>
<dbReference type="InParanoid" id="J5JZJ3"/>
<reference evidence="2 3" key="1">
    <citation type="journal article" date="2012" name="Sci. Rep.">
        <title>Genomic perspectives on the evolution of fungal entomopathogenicity in Beauveria bassiana.</title>
        <authorList>
            <person name="Xiao G."/>
            <person name="Ying S.H."/>
            <person name="Zheng P."/>
            <person name="Wang Z.L."/>
            <person name="Zhang S."/>
            <person name="Xie X.Q."/>
            <person name="Shang Y."/>
            <person name="St Leger R.J."/>
            <person name="Zhao G.P."/>
            <person name="Wang C."/>
            <person name="Feng M.G."/>
        </authorList>
    </citation>
    <scope>NUCLEOTIDE SEQUENCE [LARGE SCALE GENOMIC DNA]</scope>
    <source>
        <strain evidence="2 3">ARSEF 2860</strain>
    </source>
</reference>
<dbReference type="HOGENOM" id="CLU_1137818_0_0_1"/>
<protein>
    <submittedName>
        <fullName evidence="2">Uncharacterized protein</fullName>
    </submittedName>
</protein>
<dbReference type="RefSeq" id="XP_008595037.1">
    <property type="nucleotide sequence ID" value="XM_008596815.1"/>
</dbReference>